<dbReference type="InParanoid" id="A0A1S3I755"/>
<proteinExistence type="predicted"/>
<evidence type="ECO:0000313" key="2">
    <source>
        <dbReference type="Proteomes" id="UP000085678"/>
    </source>
</evidence>
<accession>A0A1S3I755</accession>
<protein>
    <submittedName>
        <fullName evidence="3">Uncharacterized protein LOC106161635</fullName>
    </submittedName>
</protein>
<keyword evidence="1" id="KW-0175">Coiled coil</keyword>
<gene>
    <name evidence="3" type="primary">LOC106161635</name>
</gene>
<dbReference type="PANTHER" id="PTHR48251:SF1">
    <property type="entry name" value="COILED-COIL DOMAIN-CONTAINING PROTEIN 160"/>
    <property type="match status" value="1"/>
</dbReference>
<dbReference type="KEGG" id="lak:106161635"/>
<dbReference type="OrthoDB" id="5985715at2759"/>
<organism evidence="2 3">
    <name type="scientific">Lingula anatina</name>
    <name type="common">Brachiopod</name>
    <name type="synonym">Lingula unguis</name>
    <dbReference type="NCBI Taxonomy" id="7574"/>
    <lineage>
        <taxon>Eukaryota</taxon>
        <taxon>Metazoa</taxon>
        <taxon>Spiralia</taxon>
        <taxon>Lophotrochozoa</taxon>
        <taxon>Brachiopoda</taxon>
        <taxon>Linguliformea</taxon>
        <taxon>Lingulata</taxon>
        <taxon>Lingulida</taxon>
        <taxon>Linguloidea</taxon>
        <taxon>Lingulidae</taxon>
        <taxon>Lingula</taxon>
    </lineage>
</organism>
<feature type="coiled-coil region" evidence="1">
    <location>
        <begin position="254"/>
        <end position="281"/>
    </location>
</feature>
<dbReference type="GeneID" id="106161635"/>
<keyword evidence="2" id="KW-1185">Reference proteome</keyword>
<dbReference type="AlphaFoldDB" id="A0A1S3I755"/>
<dbReference type="OMA" id="STWTTKE"/>
<name>A0A1S3I755_LINAN</name>
<evidence type="ECO:0000256" key="1">
    <source>
        <dbReference type="SAM" id="Coils"/>
    </source>
</evidence>
<dbReference type="PANTHER" id="PTHR48251">
    <property type="entry name" value="COILED-COIL DOMAIN-CONTAINING PROTEIN 160"/>
    <property type="match status" value="1"/>
</dbReference>
<sequence length="321" mass="37368">MGAPGKPHWVEELFPVTFTLDSADLDLDTQPADKDVQRADKKEPETKISQFDLSSIKNVYERVLLMTQFEEEEREKEKRAKELRKKGELKFRSRGCQTETVPVDPEDSAIWSTKEISVLRSVFRTAKEQNAKLKHVAEDLDRCNKELETRCKSQAKALDARNKSLREVAKANERLKILCDNLKVNLQKAGSEIEELTAELRHTKSLYSETCKDLNLLRKDHDHLRLIHKNVMVDMENQQQEFLREHRLREENIKLLYENDISDLQRNLASVSAELEKEKQEHYMTKKGLEHLRKHFSSLPTESASSAFISETDVTNLDYYP</sequence>
<dbReference type="RefSeq" id="XP_013394110.1">
    <property type="nucleotide sequence ID" value="XM_013538656.2"/>
</dbReference>
<reference evidence="3" key="1">
    <citation type="submission" date="2025-08" db="UniProtKB">
        <authorList>
            <consortium name="RefSeq"/>
        </authorList>
    </citation>
    <scope>IDENTIFICATION</scope>
    <source>
        <tissue evidence="3">Gonads</tissue>
    </source>
</reference>
<feature type="coiled-coil region" evidence="1">
    <location>
        <begin position="126"/>
        <end position="206"/>
    </location>
</feature>
<dbReference type="Proteomes" id="UP000085678">
    <property type="component" value="Unplaced"/>
</dbReference>
<evidence type="ECO:0000313" key="3">
    <source>
        <dbReference type="RefSeq" id="XP_013394110.1"/>
    </source>
</evidence>